<name>A0A8M1GE23_URSMA</name>
<dbReference type="GO" id="GO:0033615">
    <property type="term" value="P:mitochondrial proton-transporting ATP synthase complex assembly"/>
    <property type="evidence" value="ECO:0007669"/>
    <property type="project" value="TreeGrafter"/>
</dbReference>
<evidence type="ECO:0000256" key="4">
    <source>
        <dbReference type="ARBA" id="ARBA00022801"/>
    </source>
</evidence>
<comment type="similarity">
    <text evidence="1 6">Belongs to the peptidase M76 family.</text>
</comment>
<reference evidence="9" key="1">
    <citation type="submission" date="2025-08" db="UniProtKB">
        <authorList>
            <consortium name="RefSeq"/>
        </authorList>
    </citation>
    <scope>IDENTIFICATION</scope>
    <source>
        <tissue evidence="9">Whole blood</tissue>
    </source>
</reference>
<keyword evidence="4 6" id="KW-0378">Hydrolase</keyword>
<dbReference type="Proteomes" id="UP000261680">
    <property type="component" value="Unplaced"/>
</dbReference>
<dbReference type="InterPro" id="IPR019165">
    <property type="entry name" value="Peptidase_M76_ATP23"/>
</dbReference>
<dbReference type="GO" id="GO:0046872">
    <property type="term" value="F:metal ion binding"/>
    <property type="evidence" value="ECO:0007669"/>
    <property type="project" value="UniProtKB-KW"/>
</dbReference>
<dbReference type="GO" id="GO:0005739">
    <property type="term" value="C:mitochondrion"/>
    <property type="evidence" value="ECO:0007669"/>
    <property type="project" value="GOC"/>
</dbReference>
<dbReference type="GO" id="GO:0004222">
    <property type="term" value="F:metalloendopeptidase activity"/>
    <property type="evidence" value="ECO:0007669"/>
    <property type="project" value="InterPro"/>
</dbReference>
<dbReference type="RefSeq" id="XP_040493135.1">
    <property type="nucleotide sequence ID" value="XM_040637201.1"/>
</dbReference>
<feature type="region of interest" description="Disordered" evidence="7">
    <location>
        <begin position="1"/>
        <end position="21"/>
    </location>
</feature>
<dbReference type="GO" id="GO:0034982">
    <property type="term" value="P:mitochondrial protein processing"/>
    <property type="evidence" value="ECO:0007669"/>
    <property type="project" value="TreeGrafter"/>
</dbReference>
<keyword evidence="2 6" id="KW-0645">Protease</keyword>
<keyword evidence="8" id="KW-1185">Reference proteome</keyword>
<gene>
    <name evidence="9" type="primary">ATP23</name>
</gene>
<dbReference type="OrthoDB" id="285308at2759"/>
<evidence type="ECO:0000256" key="2">
    <source>
        <dbReference type="ARBA" id="ARBA00022670"/>
    </source>
</evidence>
<proteinExistence type="inferred from homology"/>
<keyword evidence="3 6" id="KW-0479">Metal-binding</keyword>
<dbReference type="GeneID" id="103656759"/>
<evidence type="ECO:0000256" key="1">
    <source>
        <dbReference type="ARBA" id="ARBA00009915"/>
    </source>
</evidence>
<evidence type="ECO:0000256" key="5">
    <source>
        <dbReference type="ARBA" id="ARBA00023049"/>
    </source>
</evidence>
<organism evidence="8 9">
    <name type="scientific">Ursus maritimus</name>
    <name type="common">Polar bear</name>
    <name type="synonym">Thalarctos maritimus</name>
    <dbReference type="NCBI Taxonomy" id="29073"/>
    <lineage>
        <taxon>Eukaryota</taxon>
        <taxon>Metazoa</taxon>
        <taxon>Chordata</taxon>
        <taxon>Craniata</taxon>
        <taxon>Vertebrata</taxon>
        <taxon>Euteleostomi</taxon>
        <taxon>Mammalia</taxon>
        <taxon>Eutheria</taxon>
        <taxon>Laurasiatheria</taxon>
        <taxon>Carnivora</taxon>
        <taxon>Caniformia</taxon>
        <taxon>Ursidae</taxon>
        <taxon>Ursus</taxon>
    </lineage>
</organism>
<sequence>MAGAAEERGPGPAEGEQRQEQHVACQVFPERLAEGKPGQGFLSSFFNNNRKCQLMLLKTLETSSRMLGRALRSPLGLSTPIQENLCAITNQRVYRPLLEQDPYVKLLLDAMKHSGCAVNKERHFSCEDCNGNVSGGFDASTSQIVLCQNNIRNQSHMNRVVTHELIHAFDHCRAHVNWFTDLRHLACSEVRAANLSGDCSLVNEIFRLHFGLKQHHQTCVRDRAILSILAVRNISKEVAQKAVDEVFESCFNDHEPFGRIPHNKTYARYAHRDFQNRDRYYANI</sequence>
<accession>A0A8M1GE23</accession>
<dbReference type="PANTHER" id="PTHR21711:SF0">
    <property type="entry name" value="MITOCHONDRIAL INNER MEMBRANE PROTEASE ATP23 HOMOLOG"/>
    <property type="match status" value="1"/>
</dbReference>
<evidence type="ECO:0000256" key="3">
    <source>
        <dbReference type="ARBA" id="ARBA00022723"/>
    </source>
</evidence>
<dbReference type="EC" id="3.4.24.-" evidence="6"/>
<evidence type="ECO:0000256" key="6">
    <source>
        <dbReference type="RuleBase" id="RU364057"/>
    </source>
</evidence>
<protein>
    <recommendedName>
        <fullName evidence="6">Mitochondrial inner membrane protease ATP23</fullName>
        <ecNumber evidence="6">3.4.24.-</ecNumber>
    </recommendedName>
</protein>
<dbReference type="AlphaFoldDB" id="A0A8M1GE23"/>
<dbReference type="CTD" id="91419"/>
<dbReference type="PANTHER" id="PTHR21711">
    <property type="entry name" value="MITOCHONDRIAL INNER MEMBRANE PROTEASE"/>
    <property type="match status" value="1"/>
</dbReference>
<evidence type="ECO:0000313" key="9">
    <source>
        <dbReference type="RefSeq" id="XP_040493135.1"/>
    </source>
</evidence>
<dbReference type="Pfam" id="PF09768">
    <property type="entry name" value="Peptidase_M76"/>
    <property type="match status" value="1"/>
</dbReference>
<evidence type="ECO:0000313" key="8">
    <source>
        <dbReference type="Proteomes" id="UP000261680"/>
    </source>
</evidence>
<evidence type="ECO:0000256" key="7">
    <source>
        <dbReference type="SAM" id="MobiDB-lite"/>
    </source>
</evidence>
<dbReference type="KEGG" id="umr:103656759"/>
<keyword evidence="5 6" id="KW-0482">Metalloprotease</keyword>